<dbReference type="EC" id="4.1.1.1" evidence="4"/>
<dbReference type="SUPFAM" id="SSF52467">
    <property type="entry name" value="DHS-like NAD/FAD-binding domain"/>
    <property type="match status" value="1"/>
</dbReference>
<evidence type="ECO:0000313" key="16">
    <source>
        <dbReference type="EMBL" id="POR35139.1"/>
    </source>
</evidence>
<dbReference type="InterPro" id="IPR047213">
    <property type="entry name" value="TPP_PYR_PDC_IPDC-like"/>
</dbReference>
<comment type="catalytic activity">
    <reaction evidence="1">
        <text>a 2-oxocarboxylate + H(+) = an aldehyde + CO2</text>
        <dbReference type="Rhea" id="RHEA:11628"/>
        <dbReference type="ChEBI" id="CHEBI:15378"/>
        <dbReference type="ChEBI" id="CHEBI:16526"/>
        <dbReference type="ChEBI" id="CHEBI:17478"/>
        <dbReference type="ChEBI" id="CHEBI:35179"/>
        <dbReference type="EC" id="4.1.1.1"/>
    </reaction>
</comment>
<keyword evidence="9 12" id="KW-0786">Thiamine pyrophosphate</keyword>
<dbReference type="GO" id="GO:0005634">
    <property type="term" value="C:nucleus"/>
    <property type="evidence" value="ECO:0007669"/>
    <property type="project" value="TreeGrafter"/>
</dbReference>
<evidence type="ECO:0000256" key="9">
    <source>
        <dbReference type="ARBA" id="ARBA00023052"/>
    </source>
</evidence>
<dbReference type="PANTHER" id="PTHR43452:SF3">
    <property type="entry name" value="TRANSAMINATED AMINO ACID DECARBOXYLASE"/>
    <property type="match status" value="1"/>
</dbReference>
<comment type="cofactor">
    <cofactor evidence="11">
        <name>Mg(2+)</name>
        <dbReference type="ChEBI" id="CHEBI:18420"/>
    </cofactor>
    <text evidence="11">Binds 1 Mg(2+) per subunit.</text>
</comment>
<feature type="binding site" evidence="11">
    <location>
        <position position="470"/>
    </location>
    <ligand>
        <name>Mg(2+)</name>
        <dbReference type="ChEBI" id="CHEBI:18420"/>
    </ligand>
</feature>
<keyword evidence="8 11" id="KW-0460">Magnesium</keyword>
<feature type="domain" description="Thiamine pyrophosphate enzyme TPP-binding" evidence="14">
    <location>
        <begin position="386"/>
        <end position="521"/>
    </location>
</feature>
<dbReference type="InterPro" id="IPR012001">
    <property type="entry name" value="Thiamin_PyroP_enz_TPP-bd_dom"/>
</dbReference>
<dbReference type="EMBL" id="PKSG01000466">
    <property type="protein sequence ID" value="POR35139.1"/>
    <property type="molecule type" value="Genomic_DNA"/>
</dbReference>
<dbReference type="InterPro" id="IPR012000">
    <property type="entry name" value="Thiamin_PyroP_enz_cen_dom"/>
</dbReference>
<evidence type="ECO:0000256" key="7">
    <source>
        <dbReference type="ARBA" id="ARBA00022793"/>
    </source>
</evidence>
<dbReference type="GO" id="GO:0000287">
    <property type="term" value="F:magnesium ion binding"/>
    <property type="evidence" value="ECO:0007669"/>
    <property type="project" value="InterPro"/>
</dbReference>
<comment type="cofactor">
    <cofactor evidence="2">
        <name>thiamine diphosphate</name>
        <dbReference type="ChEBI" id="CHEBI:58937"/>
    </cofactor>
</comment>
<feature type="domain" description="Thiamine pyrophosphate enzyme N-terminal TPP-binding" evidence="15">
    <location>
        <begin position="7"/>
        <end position="113"/>
    </location>
</feature>
<dbReference type="GO" id="GO:0005829">
    <property type="term" value="C:cytosol"/>
    <property type="evidence" value="ECO:0007669"/>
    <property type="project" value="TreeGrafter"/>
</dbReference>
<evidence type="ECO:0000259" key="15">
    <source>
        <dbReference type="Pfam" id="PF02776"/>
    </source>
</evidence>
<dbReference type="InterPro" id="IPR011766">
    <property type="entry name" value="TPP_enzyme_TPP-bd"/>
</dbReference>
<dbReference type="OrthoDB" id="3970464at2759"/>
<evidence type="ECO:0000256" key="8">
    <source>
        <dbReference type="ARBA" id="ARBA00022842"/>
    </source>
</evidence>
<proteinExistence type="inferred from homology"/>
<evidence type="ECO:0000256" key="6">
    <source>
        <dbReference type="ARBA" id="ARBA00022723"/>
    </source>
</evidence>
<dbReference type="Proteomes" id="UP000237481">
    <property type="component" value="Unassembled WGS sequence"/>
</dbReference>
<dbReference type="Pfam" id="PF00205">
    <property type="entry name" value="TPP_enzyme_M"/>
    <property type="match status" value="1"/>
</dbReference>
<keyword evidence="7" id="KW-0210">Decarboxylase</keyword>
<dbReference type="PANTHER" id="PTHR43452">
    <property type="entry name" value="PYRUVATE DECARBOXYLASE"/>
    <property type="match status" value="1"/>
</dbReference>
<dbReference type="AlphaFoldDB" id="A0A2S4KY70"/>
<keyword evidence="17" id="KW-1185">Reference proteome</keyword>
<evidence type="ECO:0000256" key="2">
    <source>
        <dbReference type="ARBA" id="ARBA00001964"/>
    </source>
</evidence>
<evidence type="ECO:0000259" key="14">
    <source>
        <dbReference type="Pfam" id="PF02775"/>
    </source>
</evidence>
<dbReference type="PIRSF" id="PIRSF036565">
    <property type="entry name" value="Pyruvt_ip_decrb"/>
    <property type="match status" value="1"/>
</dbReference>
<dbReference type="FunFam" id="3.40.50.970:FF:000024">
    <property type="entry name" value="Pyruvate decarboxylase isozyme"/>
    <property type="match status" value="1"/>
</dbReference>
<dbReference type="Gene3D" id="3.40.50.970">
    <property type="match status" value="2"/>
</dbReference>
<evidence type="ECO:0000259" key="13">
    <source>
        <dbReference type="Pfam" id="PF00205"/>
    </source>
</evidence>
<dbReference type="Pfam" id="PF02775">
    <property type="entry name" value="TPP_enzyme_C"/>
    <property type="match status" value="1"/>
</dbReference>
<dbReference type="GO" id="GO:0004737">
    <property type="term" value="F:pyruvate decarboxylase activity"/>
    <property type="evidence" value="ECO:0007669"/>
    <property type="project" value="UniProtKB-EC"/>
</dbReference>
<dbReference type="GO" id="GO:0000949">
    <property type="term" value="P:aromatic amino acid family catabolic process to alcohol via Ehrlich pathway"/>
    <property type="evidence" value="ECO:0007669"/>
    <property type="project" value="TreeGrafter"/>
</dbReference>
<protein>
    <recommendedName>
        <fullName evidence="5">Pyruvate decarboxylase</fullName>
        <ecNumber evidence="4">4.1.1.1</ecNumber>
    </recommendedName>
</protein>
<dbReference type="Gene3D" id="3.40.50.1220">
    <property type="entry name" value="TPP-binding domain"/>
    <property type="match status" value="1"/>
</dbReference>
<comment type="caution">
    <text evidence="16">The sequence shown here is derived from an EMBL/GenBank/DDBJ whole genome shotgun (WGS) entry which is preliminary data.</text>
</comment>
<evidence type="ECO:0000256" key="12">
    <source>
        <dbReference type="RuleBase" id="RU362132"/>
    </source>
</evidence>
<reference evidence="16 17" key="1">
    <citation type="submission" date="2018-01" db="EMBL/GenBank/DDBJ databases">
        <title>Harnessing the power of phylogenomics to disentangle the directionality and signatures of interkingdom host jumping in the parasitic fungal genus Tolypocladium.</title>
        <authorList>
            <person name="Quandt C.A."/>
            <person name="Patterson W."/>
            <person name="Spatafora J.W."/>
        </authorList>
    </citation>
    <scope>NUCLEOTIDE SEQUENCE [LARGE SCALE GENOMIC DNA]</scope>
    <source>
        <strain evidence="16 17">NRBC 100945</strain>
    </source>
</reference>
<sequence length="560" mass="61173">MSEILIGEYLFRRLREIGIETVFGVPGDYELSLLDLVPKVDLKWVGTPNELVGAYAADGYAREKGAGALVTTFGPGELSALCGIGGAFCEFVPIIHIVGYPTSQAQASGKILHHTLGDLSYDHYVKMSGQMSCATAILKDAYTAASEIDRVLNDMLYHSQPGYIGIAEDVAYSKIPVSYLEKKIATTLPENNPDMEKKVVKEIIRNLESAKSPIIIVDGGAARGSWEKFVGSLVDALKVPFFTTILGKGAVDEQNPLYGGSYVGVGSLPSAIRAVEDSDCILWLGNLPSDFNTGMFSEHVKTSMIIDFQRFFIKVGDAKHDAKMIKVLPKLINEIKSNSLLATRKSGVELARPPKVPMPKGIGQDWLWDRLSFFLQPGDLIVSETGTSQFGIQLTTYPTGAKAWTQAVYGSIGYAAGAAIGLSIAAKEMGTYKRMVLITGEGSLQLTVQAFSMLNRHGIVPVVFILNNYGYTVERYFNGWEAKYNDVPMWDYSALFRAFSPEIKVKAFKVSTAADLDSLLSDKEFRTANHPQCVDMTMDPKDAPMLLKGVFEAKSKAIRS</sequence>
<gene>
    <name evidence="16" type="ORF">TPAR_04670</name>
</gene>
<dbReference type="InterPro" id="IPR029061">
    <property type="entry name" value="THDP-binding"/>
</dbReference>
<keyword evidence="6 11" id="KW-0479">Metal-binding</keyword>
<feature type="binding site" evidence="11">
    <location>
        <position position="468"/>
    </location>
    <ligand>
        <name>Mg(2+)</name>
        <dbReference type="ChEBI" id="CHEBI:18420"/>
    </ligand>
</feature>
<evidence type="ECO:0000313" key="17">
    <source>
        <dbReference type="Proteomes" id="UP000237481"/>
    </source>
</evidence>
<dbReference type="CDD" id="cd07038">
    <property type="entry name" value="TPP_PYR_PDC_IPDC_like"/>
    <property type="match status" value="1"/>
</dbReference>
<dbReference type="SUPFAM" id="SSF52518">
    <property type="entry name" value="Thiamin diphosphate-binding fold (THDP-binding)"/>
    <property type="match status" value="2"/>
</dbReference>
<evidence type="ECO:0000256" key="3">
    <source>
        <dbReference type="ARBA" id="ARBA00007812"/>
    </source>
</evidence>
<dbReference type="STRING" id="94208.A0A2S4KY70"/>
<keyword evidence="10" id="KW-0456">Lyase</keyword>
<evidence type="ECO:0000256" key="10">
    <source>
        <dbReference type="ARBA" id="ARBA00023239"/>
    </source>
</evidence>
<dbReference type="Pfam" id="PF02776">
    <property type="entry name" value="TPP_enzyme_N"/>
    <property type="match status" value="1"/>
</dbReference>
<accession>A0A2S4KY70</accession>
<evidence type="ECO:0000256" key="4">
    <source>
        <dbReference type="ARBA" id="ARBA00013202"/>
    </source>
</evidence>
<evidence type="ECO:0000256" key="11">
    <source>
        <dbReference type="PIRSR" id="PIRSR036565-2"/>
    </source>
</evidence>
<feature type="domain" description="Thiamine pyrophosphate enzyme central" evidence="13">
    <location>
        <begin position="200"/>
        <end position="314"/>
    </location>
</feature>
<organism evidence="16 17">
    <name type="scientific">Tolypocladium paradoxum</name>
    <dbReference type="NCBI Taxonomy" id="94208"/>
    <lineage>
        <taxon>Eukaryota</taxon>
        <taxon>Fungi</taxon>
        <taxon>Dikarya</taxon>
        <taxon>Ascomycota</taxon>
        <taxon>Pezizomycotina</taxon>
        <taxon>Sordariomycetes</taxon>
        <taxon>Hypocreomycetidae</taxon>
        <taxon>Hypocreales</taxon>
        <taxon>Ophiocordycipitaceae</taxon>
        <taxon>Tolypocladium</taxon>
    </lineage>
</organism>
<name>A0A2S4KY70_9HYPO</name>
<dbReference type="FunFam" id="3.40.50.970:FF:000019">
    <property type="entry name" value="Pyruvate decarboxylase isozyme"/>
    <property type="match status" value="1"/>
</dbReference>
<dbReference type="GO" id="GO:0030976">
    <property type="term" value="F:thiamine pyrophosphate binding"/>
    <property type="evidence" value="ECO:0007669"/>
    <property type="project" value="InterPro"/>
</dbReference>
<dbReference type="InterPro" id="IPR012110">
    <property type="entry name" value="PDC/IPDC-like"/>
</dbReference>
<dbReference type="CDD" id="cd02005">
    <property type="entry name" value="TPP_PDC_IPDC"/>
    <property type="match status" value="1"/>
</dbReference>
<comment type="similarity">
    <text evidence="3 12">Belongs to the TPP enzyme family.</text>
</comment>
<dbReference type="InterPro" id="IPR047214">
    <property type="entry name" value="TPP_PDC_IPDC"/>
</dbReference>
<keyword evidence="16" id="KW-0670">Pyruvate</keyword>
<evidence type="ECO:0000256" key="5">
    <source>
        <dbReference type="ARBA" id="ARBA00014422"/>
    </source>
</evidence>
<dbReference type="InterPro" id="IPR029035">
    <property type="entry name" value="DHS-like_NAD/FAD-binding_dom"/>
</dbReference>
<evidence type="ECO:0000256" key="1">
    <source>
        <dbReference type="ARBA" id="ARBA00001041"/>
    </source>
</evidence>